<evidence type="ECO:0000256" key="5">
    <source>
        <dbReference type="ARBA" id="ARBA00022737"/>
    </source>
</evidence>
<evidence type="ECO:0000313" key="15">
    <source>
        <dbReference type="Proteomes" id="UP001148018"/>
    </source>
</evidence>
<dbReference type="PROSITE" id="PS51263">
    <property type="entry name" value="ADF_H"/>
    <property type="match status" value="1"/>
</dbReference>
<keyword evidence="5" id="KW-0677">Repeat</keyword>
<accession>A0A9Q0IW53</accession>
<comment type="subcellular location">
    <subcellularLocation>
        <location evidence="2">Cytoplasm</location>
        <location evidence="2">Cell cortex</location>
    </subcellularLocation>
    <subcellularLocation>
        <location evidence="1">Cytoplasm</location>
        <location evidence="1">Cytoskeleton</location>
    </subcellularLocation>
</comment>
<dbReference type="Gene3D" id="3.40.20.10">
    <property type="entry name" value="Severin"/>
    <property type="match status" value="3"/>
</dbReference>
<keyword evidence="6" id="KW-0009">Actin-binding</keyword>
<dbReference type="GO" id="GO:0010976">
    <property type="term" value="P:positive regulation of neuron projection development"/>
    <property type="evidence" value="ECO:0007669"/>
    <property type="project" value="TreeGrafter"/>
</dbReference>
<evidence type="ECO:0000256" key="2">
    <source>
        <dbReference type="ARBA" id="ARBA00004544"/>
    </source>
</evidence>
<evidence type="ECO:0000313" key="14">
    <source>
        <dbReference type="EMBL" id="KAJ3612565.1"/>
    </source>
</evidence>
<dbReference type="CDD" id="cd11285">
    <property type="entry name" value="ADF_Twf-N_like"/>
    <property type="match status" value="1"/>
</dbReference>
<feature type="domain" description="ADF-H" evidence="13">
    <location>
        <begin position="10"/>
        <end position="145"/>
    </location>
</feature>
<dbReference type="InterPro" id="IPR028458">
    <property type="entry name" value="Twinfilin"/>
</dbReference>
<comment type="caution">
    <text evidence="14">The sequence shown here is derived from an EMBL/GenBank/DDBJ whole genome shotgun (WGS) entry which is preliminary data.</text>
</comment>
<evidence type="ECO:0000256" key="8">
    <source>
        <dbReference type="ARBA" id="ARBA00038532"/>
    </source>
</evidence>
<name>A0A9Q0IW53_9TELE</name>
<reference evidence="14" key="1">
    <citation type="submission" date="2022-07" db="EMBL/GenBank/DDBJ databases">
        <title>Chromosome-level genome of Muraenolepis orangiensis.</title>
        <authorList>
            <person name="Kim J."/>
        </authorList>
    </citation>
    <scope>NUCLEOTIDE SEQUENCE</scope>
    <source>
        <strain evidence="14">KU_S4_2022</strain>
        <tissue evidence="14">Muscle</tissue>
    </source>
</reference>
<dbReference type="GO" id="GO:0003785">
    <property type="term" value="F:actin monomer binding"/>
    <property type="evidence" value="ECO:0007669"/>
    <property type="project" value="TreeGrafter"/>
</dbReference>
<dbReference type="FunFam" id="3.40.20.10:FF:000042">
    <property type="entry name" value="Actin depolymerizing protein"/>
    <property type="match status" value="1"/>
</dbReference>
<dbReference type="SUPFAM" id="SSF55753">
    <property type="entry name" value="Actin depolymerizing proteins"/>
    <property type="match status" value="2"/>
</dbReference>
<dbReference type="Proteomes" id="UP001148018">
    <property type="component" value="Unassembled WGS sequence"/>
</dbReference>
<evidence type="ECO:0000256" key="6">
    <source>
        <dbReference type="ARBA" id="ARBA00023203"/>
    </source>
</evidence>
<keyword evidence="7" id="KW-0206">Cytoskeleton</keyword>
<dbReference type="OrthoDB" id="10006997at2759"/>
<evidence type="ECO:0000256" key="9">
    <source>
        <dbReference type="ARBA" id="ARBA00040325"/>
    </source>
</evidence>
<evidence type="ECO:0000256" key="7">
    <source>
        <dbReference type="ARBA" id="ARBA00023212"/>
    </source>
</evidence>
<feature type="region of interest" description="Disordered" evidence="12">
    <location>
        <begin position="302"/>
        <end position="331"/>
    </location>
</feature>
<evidence type="ECO:0000256" key="11">
    <source>
        <dbReference type="ARBA" id="ARBA00069496"/>
    </source>
</evidence>
<evidence type="ECO:0000256" key="12">
    <source>
        <dbReference type="SAM" id="MobiDB-lite"/>
    </source>
</evidence>
<evidence type="ECO:0000256" key="3">
    <source>
        <dbReference type="ARBA" id="ARBA00009557"/>
    </source>
</evidence>
<dbReference type="CDD" id="cd11284">
    <property type="entry name" value="ADF_Twf-C_like"/>
    <property type="match status" value="1"/>
</dbReference>
<dbReference type="GO" id="GO:0051016">
    <property type="term" value="P:barbed-end actin filament capping"/>
    <property type="evidence" value="ECO:0007669"/>
    <property type="project" value="TreeGrafter"/>
</dbReference>
<dbReference type="AlphaFoldDB" id="A0A9Q0IW53"/>
<evidence type="ECO:0000256" key="4">
    <source>
        <dbReference type="ARBA" id="ARBA00022490"/>
    </source>
</evidence>
<dbReference type="Pfam" id="PF00241">
    <property type="entry name" value="Cofilin_ADF"/>
    <property type="match status" value="2"/>
</dbReference>
<dbReference type="GO" id="GO:0030042">
    <property type="term" value="P:actin filament depolymerization"/>
    <property type="evidence" value="ECO:0007669"/>
    <property type="project" value="TreeGrafter"/>
</dbReference>
<comment type="function">
    <text evidence="10">Actin-binding protein involved in motile and morphological processes. Inhibits actin polymerization, likely by sequestering G-actin.</text>
</comment>
<sequence>KEQEPPWTGGRTIHATEEVLDVFTKARNGAYRLIKVVITGEKLVLGETRLVCKSFDQEYDAYVLPLLDESMPCYLLYRLDTTNTQGYEWLLLAWSPEGSPVRQKMLYAATRATLKKDFGAAQIKEEIFGTALDEVSLSGYHKYLESLTAPLPLTAAEEELRQIRLNEVQTDVGLDVKKHSLAGVALPLQSDALQAMKQFGMKKLTYVQLEIDFRNESIKLSSTAHTELQDLPHRIPREAALFIYSMPGYKCSIRDRMLYSSCKNNLLEMVENNLQIHIAKKMEIDSGDELSADFMYEEVHPKQHAHQQAFARPQGPPGKKGGRRITRPNND</sequence>
<dbReference type="GO" id="GO:0051015">
    <property type="term" value="F:actin filament binding"/>
    <property type="evidence" value="ECO:0007669"/>
    <property type="project" value="TreeGrafter"/>
</dbReference>
<gene>
    <name evidence="14" type="ORF">NHX12_020836</name>
</gene>
<evidence type="ECO:0000256" key="10">
    <source>
        <dbReference type="ARBA" id="ARBA00056419"/>
    </source>
</evidence>
<dbReference type="GO" id="GO:0005884">
    <property type="term" value="C:actin filament"/>
    <property type="evidence" value="ECO:0007669"/>
    <property type="project" value="TreeGrafter"/>
</dbReference>
<feature type="non-terminal residue" evidence="14">
    <location>
        <position position="331"/>
    </location>
</feature>
<dbReference type="GO" id="GO:0030016">
    <property type="term" value="C:myofibril"/>
    <property type="evidence" value="ECO:0007669"/>
    <property type="project" value="TreeGrafter"/>
</dbReference>
<dbReference type="GO" id="GO:0005938">
    <property type="term" value="C:cell cortex"/>
    <property type="evidence" value="ECO:0007669"/>
    <property type="project" value="UniProtKB-SubCell"/>
</dbReference>
<comment type="similarity">
    <text evidence="3">Belongs to the actin-binding proteins ADF family. Twinfilin subfamily.</text>
</comment>
<evidence type="ECO:0000259" key="13">
    <source>
        <dbReference type="PROSITE" id="PS51263"/>
    </source>
</evidence>
<feature type="compositionally biased region" description="Basic residues" evidence="12">
    <location>
        <begin position="320"/>
        <end position="331"/>
    </location>
</feature>
<dbReference type="EMBL" id="JANIIK010000036">
    <property type="protein sequence ID" value="KAJ3612565.1"/>
    <property type="molecule type" value="Genomic_DNA"/>
</dbReference>
<dbReference type="InterPro" id="IPR029006">
    <property type="entry name" value="ADF-H/Gelsolin-like_dom_sf"/>
</dbReference>
<keyword evidence="15" id="KW-1185">Reference proteome</keyword>
<dbReference type="FunFam" id="3.40.20.10:FF:000007">
    <property type="entry name" value="Twinfilin-1 isoform 1"/>
    <property type="match status" value="1"/>
</dbReference>
<dbReference type="SMART" id="SM00102">
    <property type="entry name" value="ADF"/>
    <property type="match status" value="2"/>
</dbReference>
<keyword evidence="4" id="KW-0963">Cytoplasm</keyword>
<comment type="subunit">
    <text evidence="8">Interacts with G-actin; ADP-actin form.</text>
</comment>
<protein>
    <recommendedName>
        <fullName evidence="11">Twinfilin</fullName>
    </recommendedName>
    <alternativeName>
        <fullName evidence="9">Twinfilin-1</fullName>
    </alternativeName>
</protein>
<proteinExistence type="inferred from homology"/>
<dbReference type="InterPro" id="IPR002108">
    <property type="entry name" value="ADF-H"/>
</dbReference>
<dbReference type="PANTHER" id="PTHR13759:SF8">
    <property type="entry name" value="TWINFILIN-1"/>
    <property type="match status" value="1"/>
</dbReference>
<organism evidence="14 15">
    <name type="scientific">Muraenolepis orangiensis</name>
    <name type="common">Patagonian moray cod</name>
    <dbReference type="NCBI Taxonomy" id="630683"/>
    <lineage>
        <taxon>Eukaryota</taxon>
        <taxon>Metazoa</taxon>
        <taxon>Chordata</taxon>
        <taxon>Craniata</taxon>
        <taxon>Vertebrata</taxon>
        <taxon>Euteleostomi</taxon>
        <taxon>Actinopterygii</taxon>
        <taxon>Neopterygii</taxon>
        <taxon>Teleostei</taxon>
        <taxon>Neoteleostei</taxon>
        <taxon>Acanthomorphata</taxon>
        <taxon>Zeiogadaria</taxon>
        <taxon>Gadariae</taxon>
        <taxon>Gadiformes</taxon>
        <taxon>Muraenolepidoidei</taxon>
        <taxon>Muraenolepididae</taxon>
        <taxon>Muraenolepis</taxon>
    </lineage>
</organism>
<dbReference type="PANTHER" id="PTHR13759">
    <property type="entry name" value="TWINFILIN"/>
    <property type="match status" value="1"/>
</dbReference>
<dbReference type="GO" id="GO:0010591">
    <property type="term" value="P:regulation of lamellipodium assembly"/>
    <property type="evidence" value="ECO:0007669"/>
    <property type="project" value="TreeGrafter"/>
</dbReference>
<evidence type="ECO:0000256" key="1">
    <source>
        <dbReference type="ARBA" id="ARBA00004245"/>
    </source>
</evidence>